<keyword evidence="2" id="KW-1185">Reference proteome</keyword>
<organism evidence="1 2">
    <name type="scientific">Xenoophorus captivus</name>
    <dbReference type="NCBI Taxonomy" id="1517983"/>
    <lineage>
        <taxon>Eukaryota</taxon>
        <taxon>Metazoa</taxon>
        <taxon>Chordata</taxon>
        <taxon>Craniata</taxon>
        <taxon>Vertebrata</taxon>
        <taxon>Euteleostomi</taxon>
        <taxon>Actinopterygii</taxon>
        <taxon>Neopterygii</taxon>
        <taxon>Teleostei</taxon>
        <taxon>Neoteleostei</taxon>
        <taxon>Acanthomorphata</taxon>
        <taxon>Ovalentaria</taxon>
        <taxon>Atherinomorphae</taxon>
        <taxon>Cyprinodontiformes</taxon>
        <taxon>Goodeidae</taxon>
        <taxon>Xenoophorus</taxon>
    </lineage>
</organism>
<gene>
    <name evidence="1" type="ORF">XENOCAPTIV_026116</name>
</gene>
<protein>
    <submittedName>
        <fullName evidence="1">Uncharacterized protein</fullName>
    </submittedName>
</protein>
<accession>A0ABV0RCW1</accession>
<sequence>MNFEASLQKSVTQWTEQEPHIWRPTVLDQAALCLIPSLGHLLHAFSLCPFFLSSKLSDKGISATKMPNYLKGKESWPSEMTCVASFAESSDLELMTKTIWYYYKMSKVAKMNGKHL</sequence>
<evidence type="ECO:0000313" key="2">
    <source>
        <dbReference type="Proteomes" id="UP001434883"/>
    </source>
</evidence>
<dbReference type="EMBL" id="JAHRIN010042074">
    <property type="protein sequence ID" value="MEQ2205393.1"/>
    <property type="molecule type" value="Genomic_DNA"/>
</dbReference>
<evidence type="ECO:0000313" key="1">
    <source>
        <dbReference type="EMBL" id="MEQ2205393.1"/>
    </source>
</evidence>
<reference evidence="1 2" key="1">
    <citation type="submission" date="2021-06" db="EMBL/GenBank/DDBJ databases">
        <authorList>
            <person name="Palmer J.M."/>
        </authorList>
    </citation>
    <scope>NUCLEOTIDE SEQUENCE [LARGE SCALE GENOMIC DNA]</scope>
    <source>
        <strain evidence="1 2">XC_2019</strain>
        <tissue evidence="1">Muscle</tissue>
    </source>
</reference>
<dbReference type="Proteomes" id="UP001434883">
    <property type="component" value="Unassembled WGS sequence"/>
</dbReference>
<name>A0ABV0RCW1_9TELE</name>
<comment type="caution">
    <text evidence="1">The sequence shown here is derived from an EMBL/GenBank/DDBJ whole genome shotgun (WGS) entry which is preliminary data.</text>
</comment>
<proteinExistence type="predicted"/>